<evidence type="ECO:0000256" key="1">
    <source>
        <dbReference type="SAM" id="MobiDB-lite"/>
    </source>
</evidence>
<comment type="caution">
    <text evidence="2">The sequence shown here is derived from an EMBL/GenBank/DDBJ whole genome shotgun (WGS) entry which is preliminary data.</text>
</comment>
<organism evidence="2 3">
    <name type="scientific">Tetraparma gracilis</name>
    <dbReference type="NCBI Taxonomy" id="2962635"/>
    <lineage>
        <taxon>Eukaryota</taxon>
        <taxon>Sar</taxon>
        <taxon>Stramenopiles</taxon>
        <taxon>Ochrophyta</taxon>
        <taxon>Bolidophyceae</taxon>
        <taxon>Parmales</taxon>
        <taxon>Triparmaceae</taxon>
        <taxon>Tetraparma</taxon>
    </lineage>
</organism>
<protein>
    <submittedName>
        <fullName evidence="2">Uncharacterized protein</fullName>
    </submittedName>
</protein>
<keyword evidence="3" id="KW-1185">Reference proteome</keyword>
<gene>
    <name evidence="2" type="ORF">TeGR_g7952</name>
</gene>
<reference evidence="2 3" key="1">
    <citation type="journal article" date="2023" name="Commun. Biol.">
        <title>Genome analysis of Parmales, the sister group of diatoms, reveals the evolutionary specialization of diatoms from phago-mixotrophs to photoautotrophs.</title>
        <authorList>
            <person name="Ban H."/>
            <person name="Sato S."/>
            <person name="Yoshikawa S."/>
            <person name="Yamada K."/>
            <person name="Nakamura Y."/>
            <person name="Ichinomiya M."/>
            <person name="Sato N."/>
            <person name="Blanc-Mathieu R."/>
            <person name="Endo H."/>
            <person name="Kuwata A."/>
            <person name="Ogata H."/>
        </authorList>
    </citation>
    <scope>NUCLEOTIDE SEQUENCE [LARGE SCALE GENOMIC DNA]</scope>
</reference>
<proteinExistence type="predicted"/>
<accession>A0ABQ6MY25</accession>
<evidence type="ECO:0000313" key="2">
    <source>
        <dbReference type="EMBL" id="GMI35834.1"/>
    </source>
</evidence>
<name>A0ABQ6MY25_9STRA</name>
<evidence type="ECO:0000313" key="3">
    <source>
        <dbReference type="Proteomes" id="UP001165060"/>
    </source>
</evidence>
<feature type="compositionally biased region" description="Pro residues" evidence="1">
    <location>
        <begin position="186"/>
        <end position="208"/>
    </location>
</feature>
<dbReference type="Proteomes" id="UP001165060">
    <property type="component" value="Unassembled WGS sequence"/>
</dbReference>
<feature type="region of interest" description="Disordered" evidence="1">
    <location>
        <begin position="183"/>
        <end position="209"/>
    </location>
</feature>
<dbReference type="EMBL" id="BRYB01003388">
    <property type="protein sequence ID" value="GMI35834.1"/>
    <property type="molecule type" value="Genomic_DNA"/>
</dbReference>
<sequence>MSEGSSSSPPPFSPFSSVPTPSCLHSLRLPLLRLPLPPLPPPARPYVRLVLSLLSSTCSLLSLDPKASQDVQLAYLSLLALRSGGPGAAPWPAATPAHERARLSPAAEQVAQSVFLPLELLLSLVALYSRRAECDRRFRDLLNAAAVAHLLPSEPCSLPESASPEVKELYRIHSSLVAVKMTLHEPTPPPPSSLLPPRAPATEPPSLPRLPSLAPDSPFWYYRQSHTPAAYLLRLFNYCLPSSDAFPALIGMLFAVDVVGAEEEREGVVVEGGWRGSKRAEDALFREAWCLTNAIPHLPFVPAAPGPALPCPLHMCSLDELVVGVISLAAENLEGGKVASGDNAAAAREVGWGGLAKHVDEVLEVEEGGCGKGWVRDRLLAWMRNQATYRE</sequence>